<dbReference type="Proteomes" id="UP000828390">
    <property type="component" value="Unassembled WGS sequence"/>
</dbReference>
<reference evidence="1" key="2">
    <citation type="submission" date="2020-11" db="EMBL/GenBank/DDBJ databases">
        <authorList>
            <person name="McCartney M.A."/>
            <person name="Auch B."/>
            <person name="Kono T."/>
            <person name="Mallez S."/>
            <person name="Becker A."/>
            <person name="Gohl D.M."/>
            <person name="Silverstein K.A.T."/>
            <person name="Koren S."/>
            <person name="Bechman K.B."/>
            <person name="Herman A."/>
            <person name="Abrahante J.E."/>
            <person name="Garbe J."/>
        </authorList>
    </citation>
    <scope>NUCLEOTIDE SEQUENCE</scope>
    <source>
        <strain evidence="1">Duluth1</strain>
        <tissue evidence="1">Whole animal</tissue>
    </source>
</reference>
<dbReference type="AlphaFoldDB" id="A0A9D3XXM5"/>
<sequence length="80" mass="8326">MRIKTRKSTAIVAPSADFSCGVGDLAFESTRSSETVACPGGEAVKDLCSSSQGMSPAAIAFVPEIMIEETFALNIVPSEI</sequence>
<organism evidence="1 2">
    <name type="scientific">Dreissena polymorpha</name>
    <name type="common">Zebra mussel</name>
    <name type="synonym">Mytilus polymorpha</name>
    <dbReference type="NCBI Taxonomy" id="45954"/>
    <lineage>
        <taxon>Eukaryota</taxon>
        <taxon>Metazoa</taxon>
        <taxon>Spiralia</taxon>
        <taxon>Lophotrochozoa</taxon>
        <taxon>Mollusca</taxon>
        <taxon>Bivalvia</taxon>
        <taxon>Autobranchia</taxon>
        <taxon>Heteroconchia</taxon>
        <taxon>Euheterodonta</taxon>
        <taxon>Imparidentia</taxon>
        <taxon>Neoheterodontei</taxon>
        <taxon>Myida</taxon>
        <taxon>Dreissenoidea</taxon>
        <taxon>Dreissenidae</taxon>
        <taxon>Dreissena</taxon>
    </lineage>
</organism>
<comment type="caution">
    <text evidence="1">The sequence shown here is derived from an EMBL/GenBank/DDBJ whole genome shotgun (WGS) entry which is preliminary data.</text>
</comment>
<keyword evidence="2" id="KW-1185">Reference proteome</keyword>
<accession>A0A9D3XXM5</accession>
<name>A0A9D3XXM5_DREPO</name>
<protein>
    <submittedName>
        <fullName evidence="1">Uncharacterized protein</fullName>
    </submittedName>
</protein>
<dbReference type="EMBL" id="JAIWYP010000142">
    <property type="protein sequence ID" value="KAH3689158.1"/>
    <property type="molecule type" value="Genomic_DNA"/>
</dbReference>
<proteinExistence type="predicted"/>
<evidence type="ECO:0000313" key="1">
    <source>
        <dbReference type="EMBL" id="KAH3689158.1"/>
    </source>
</evidence>
<evidence type="ECO:0000313" key="2">
    <source>
        <dbReference type="Proteomes" id="UP000828390"/>
    </source>
</evidence>
<reference evidence="1" key="1">
    <citation type="journal article" date="2019" name="bioRxiv">
        <title>The Genome of the Zebra Mussel, Dreissena polymorpha: A Resource for Invasive Species Research.</title>
        <authorList>
            <person name="McCartney M.A."/>
            <person name="Auch B."/>
            <person name="Kono T."/>
            <person name="Mallez S."/>
            <person name="Zhang Y."/>
            <person name="Obille A."/>
            <person name="Becker A."/>
            <person name="Abrahante J.E."/>
            <person name="Garbe J."/>
            <person name="Badalamenti J.P."/>
            <person name="Herman A."/>
            <person name="Mangelson H."/>
            <person name="Liachko I."/>
            <person name="Sullivan S."/>
            <person name="Sone E.D."/>
            <person name="Koren S."/>
            <person name="Silverstein K.A.T."/>
            <person name="Beckman K.B."/>
            <person name="Gohl D.M."/>
        </authorList>
    </citation>
    <scope>NUCLEOTIDE SEQUENCE</scope>
    <source>
        <strain evidence="1">Duluth1</strain>
        <tissue evidence="1">Whole animal</tissue>
    </source>
</reference>
<gene>
    <name evidence="1" type="ORF">DPMN_194874</name>
</gene>